<dbReference type="KEGG" id="slf:JEQ17_46050"/>
<proteinExistence type="predicted"/>
<evidence type="ECO:0000256" key="1">
    <source>
        <dbReference type="SAM" id="SignalP"/>
    </source>
</evidence>
<sequence length="476" mass="51423">MARIIVLGAALGGLQTALLLAQDGHQVTVLERDPQPPPSDAEPAWSRWPRPGIAQLRQTHLPLARWLQLAEAHLPDLVREMTAAGAVRLNVLAPEPAFRGPPTAGDERFDTLAARRSLLESVATRVAEGAGIRIGRDTVCRGLRSSPGPRTSYGGASGDRVPLVTGVETEAGGATADLVVDCTGRRSQLPSWLRDIGVPCPVDESGRRGFTYYSQYFRSADGAMPTDRFPLVVEHGSLGLLRIPADHGTYSVCLIGRSDDRQLRRALRNERAWSAAVRLFPGADSWLDGQPVTDGIQIMAGLTDRKRPLYDSQRPLVAGLVAVGDAWAITTPTVGRGLAMSLQHSLLLRDALRQTGTAHPVELVTRFAEATRDGLGRIYEQTAAHTRHRLAEMDAHTAGIPYRNPDWSRAKALALLARRDTDALRAERAAAHLLPGAREALRAPALADAVTRLLPEVEQHMPPGPSRADLLKAIEG</sequence>
<accession>A0A7T7L409</accession>
<protein>
    <recommendedName>
        <fullName evidence="4">FAD-dependent oxidoreductase</fullName>
    </recommendedName>
</protein>
<gene>
    <name evidence="2" type="ORF">JEQ17_46050</name>
</gene>
<evidence type="ECO:0000313" key="2">
    <source>
        <dbReference type="EMBL" id="QQM46059.1"/>
    </source>
</evidence>
<evidence type="ECO:0000313" key="3">
    <source>
        <dbReference type="Proteomes" id="UP000595636"/>
    </source>
</evidence>
<dbReference type="InterPro" id="IPR036188">
    <property type="entry name" value="FAD/NAD-bd_sf"/>
</dbReference>
<dbReference type="AlphaFoldDB" id="A0A7T7L409"/>
<keyword evidence="1" id="KW-0732">Signal</keyword>
<feature type="chain" id="PRO_5039212520" description="FAD-dependent oxidoreductase" evidence="1">
    <location>
        <begin position="22"/>
        <end position="476"/>
    </location>
</feature>
<evidence type="ECO:0008006" key="4">
    <source>
        <dbReference type="Google" id="ProtNLM"/>
    </source>
</evidence>
<dbReference type="EMBL" id="CP066831">
    <property type="protein sequence ID" value="QQM46059.1"/>
    <property type="molecule type" value="Genomic_DNA"/>
</dbReference>
<dbReference type="RefSeq" id="WP_200400893.1">
    <property type="nucleotide sequence ID" value="NZ_CP066831.1"/>
</dbReference>
<organism evidence="2 3">
    <name type="scientific">Streptomyces liliifuscus</name>
    <dbReference type="NCBI Taxonomy" id="2797636"/>
    <lineage>
        <taxon>Bacteria</taxon>
        <taxon>Bacillati</taxon>
        <taxon>Actinomycetota</taxon>
        <taxon>Actinomycetes</taxon>
        <taxon>Kitasatosporales</taxon>
        <taxon>Streptomycetaceae</taxon>
        <taxon>Streptomyces</taxon>
    </lineage>
</organism>
<keyword evidence="3" id="KW-1185">Reference proteome</keyword>
<dbReference type="PRINTS" id="PR00420">
    <property type="entry name" value="RNGMNOXGNASE"/>
</dbReference>
<dbReference type="Proteomes" id="UP000595636">
    <property type="component" value="Chromosome"/>
</dbReference>
<feature type="signal peptide" evidence="1">
    <location>
        <begin position="1"/>
        <end position="21"/>
    </location>
</feature>
<name>A0A7T7L409_9ACTN</name>
<reference evidence="2 3" key="1">
    <citation type="submission" date="2020-12" db="EMBL/GenBank/DDBJ databases">
        <title>A novel species.</title>
        <authorList>
            <person name="Li K."/>
        </authorList>
    </citation>
    <scope>NUCLEOTIDE SEQUENCE [LARGE SCALE GENOMIC DNA]</scope>
    <source>
        <strain evidence="2 3">ZYC-3</strain>
    </source>
</reference>
<dbReference type="SUPFAM" id="SSF51905">
    <property type="entry name" value="FAD/NAD(P)-binding domain"/>
    <property type="match status" value="1"/>
</dbReference>
<dbReference type="Gene3D" id="3.50.50.60">
    <property type="entry name" value="FAD/NAD(P)-binding domain"/>
    <property type="match status" value="1"/>
</dbReference>